<proteinExistence type="predicted"/>
<dbReference type="OrthoDB" id="3268479at2"/>
<dbReference type="AlphaFoldDB" id="A0A225CBI8"/>
<gene>
    <name evidence="1" type="ORF">B5P24_14475</name>
</gene>
<keyword evidence="2" id="KW-1185">Reference proteome</keyword>
<reference evidence="1" key="1">
    <citation type="submission" date="2017-08" db="EMBL/GenBank/DDBJ databases">
        <title>Genomes of multiple Clavibacter strains from different subspecies.</title>
        <authorList>
            <person name="Yuan X.-K."/>
            <person name="Li X.-S."/>
            <person name="Nie J."/>
            <person name="De Boer S.H."/>
        </authorList>
    </citation>
    <scope>NUCLEOTIDE SEQUENCE [LARGE SCALE GENOMIC DNA]</scope>
    <source>
        <strain evidence="1">ATCC 33566</strain>
    </source>
</reference>
<comment type="caution">
    <text evidence="1">The sequence shown here is derived from an EMBL/GenBank/DDBJ whole genome shotgun (WGS) entry which is preliminary data.</text>
</comment>
<dbReference type="RefSeq" id="WP_094130844.1">
    <property type="nucleotide sequence ID" value="NZ_CP040788.1"/>
</dbReference>
<sequence length="173" mass="18408">MRAFRARPDGTVQAHLEPHEVALLRGLLGELTGILADGDDPSAGADRSPASPGPVTARLLPDAYPDDAEASAEFRRFTATDLAEAKAANASVVEGTLAEADARGPGRRGLLVVLDPADAQAWLRTLNDLRLAISVPLRIDESDAWRARAPEESAGLYDWLTFAQGSLIEAVDR</sequence>
<dbReference type="EMBL" id="MZMQ01000001">
    <property type="protein sequence ID" value="OQJ64117.1"/>
    <property type="molecule type" value="Genomic_DNA"/>
</dbReference>
<evidence type="ECO:0000313" key="1">
    <source>
        <dbReference type="EMBL" id="OQJ64117.1"/>
    </source>
</evidence>
<protein>
    <submittedName>
        <fullName evidence="1">Uncharacterized protein</fullName>
    </submittedName>
</protein>
<name>A0A225CBI8_9MICO</name>
<evidence type="ECO:0000313" key="2">
    <source>
        <dbReference type="Proteomes" id="UP000215316"/>
    </source>
</evidence>
<dbReference type="Proteomes" id="UP000215316">
    <property type="component" value="Unassembled WGS sequence"/>
</dbReference>
<organism evidence="1 2">
    <name type="scientific">Clavibacter tessellarius</name>
    <dbReference type="NCBI Taxonomy" id="31965"/>
    <lineage>
        <taxon>Bacteria</taxon>
        <taxon>Bacillati</taxon>
        <taxon>Actinomycetota</taxon>
        <taxon>Actinomycetes</taxon>
        <taxon>Micrococcales</taxon>
        <taxon>Microbacteriaceae</taxon>
        <taxon>Clavibacter</taxon>
    </lineage>
</organism>
<dbReference type="InterPro" id="IPR018561">
    <property type="entry name" value="AosR"/>
</dbReference>
<dbReference type="Pfam" id="PF09438">
    <property type="entry name" value="DUF2017"/>
    <property type="match status" value="1"/>
</dbReference>
<accession>A0A225CBI8</accession>